<organism evidence="1 2">
    <name type="scientific">Mycobacteroides immunogenum</name>
    <dbReference type="NCBI Taxonomy" id="83262"/>
    <lineage>
        <taxon>Bacteria</taxon>
        <taxon>Bacillati</taxon>
        <taxon>Actinomycetota</taxon>
        <taxon>Actinomycetes</taxon>
        <taxon>Mycobacteriales</taxon>
        <taxon>Mycobacteriaceae</taxon>
        <taxon>Mycobacteroides</taxon>
    </lineage>
</organism>
<dbReference type="EMBL" id="LQYE01000001">
    <property type="protein sequence ID" value="OAT70964.1"/>
    <property type="molecule type" value="Genomic_DNA"/>
</dbReference>
<comment type="caution">
    <text evidence="1">The sequence shown here is derived from an EMBL/GenBank/DDBJ whole genome shotgun (WGS) entry which is preliminary data.</text>
</comment>
<accession>A0A179VGU5</accession>
<name>A0A179VGU5_9MYCO</name>
<proteinExistence type="predicted"/>
<dbReference type="RefSeq" id="WP_005094047.1">
    <property type="nucleotide sequence ID" value="NZ_LQYE01000001.1"/>
</dbReference>
<dbReference type="Proteomes" id="UP000186919">
    <property type="component" value="Unassembled WGS sequence"/>
</dbReference>
<reference evidence="1 2" key="1">
    <citation type="submission" date="2016-01" db="EMBL/GenBank/DDBJ databases">
        <title>Mycobacterium immunogenum strain CD11_6 genome sequencing and assembly.</title>
        <authorList>
            <person name="Kaur G."/>
            <person name="Nair G.R."/>
            <person name="Mayilraj S."/>
        </authorList>
    </citation>
    <scope>NUCLEOTIDE SEQUENCE [LARGE SCALE GENOMIC DNA]</scope>
    <source>
        <strain evidence="1 2">CD11-6</strain>
    </source>
</reference>
<evidence type="ECO:0000313" key="2">
    <source>
        <dbReference type="Proteomes" id="UP000186919"/>
    </source>
</evidence>
<protein>
    <submittedName>
        <fullName evidence="1">Uncharacterized protein</fullName>
    </submittedName>
</protein>
<dbReference type="AlphaFoldDB" id="A0A179VGU5"/>
<gene>
    <name evidence="1" type="ORF">AWB85_06760</name>
</gene>
<sequence>MSTQYTQSREDGAQVFKVNDKIIATVDGRRVEPETPGPYFDAENRAEALDGARAVAEAYAAGYDAGLAEGAPVSAQRARAIADEQIAKALESLTVEVKR</sequence>
<evidence type="ECO:0000313" key="1">
    <source>
        <dbReference type="EMBL" id="OAT70964.1"/>
    </source>
</evidence>